<dbReference type="Pfam" id="PF00498">
    <property type="entry name" value="FHA"/>
    <property type="match status" value="1"/>
</dbReference>
<protein>
    <submittedName>
        <fullName evidence="4">FHA domain protein</fullName>
    </submittedName>
</protein>
<dbReference type="HOGENOM" id="CLU_639117_0_0_11"/>
<dbReference type="InterPro" id="IPR008984">
    <property type="entry name" value="SMAD_FHA_dom_sf"/>
</dbReference>
<reference evidence="4 5" key="1">
    <citation type="submission" date="2010-12" db="EMBL/GenBank/DDBJ databases">
        <authorList>
            <person name="Muzny D."/>
            <person name="Qin X."/>
            <person name="Buhay C."/>
            <person name="Dugan-Rocha S."/>
            <person name="Ding Y."/>
            <person name="Chen G."/>
            <person name="Hawes A."/>
            <person name="Holder M."/>
            <person name="Jhangiani S."/>
            <person name="Johnson A."/>
            <person name="Khan Z."/>
            <person name="Li Z."/>
            <person name="Liu W."/>
            <person name="Liu X."/>
            <person name="Perez L."/>
            <person name="Shen H."/>
            <person name="Wang Q."/>
            <person name="Watt J."/>
            <person name="Xi L."/>
            <person name="Xin Y."/>
            <person name="Zhou J."/>
            <person name="Deng J."/>
            <person name="Jiang H."/>
            <person name="Liu Y."/>
            <person name="Qu J."/>
            <person name="Song X.-Z."/>
            <person name="Zhang L."/>
            <person name="Villasana D."/>
            <person name="Johnson A."/>
            <person name="Liu J."/>
            <person name="Liyanage D."/>
            <person name="Lorensuhewa L."/>
            <person name="Robinson T."/>
            <person name="Song A."/>
            <person name="Song B.-B."/>
            <person name="Dinh H."/>
            <person name="Thornton R."/>
            <person name="Coyle M."/>
            <person name="Francisco L."/>
            <person name="Jackson L."/>
            <person name="Javaid M."/>
            <person name="Korchina V."/>
            <person name="Kovar C."/>
            <person name="Mata R."/>
            <person name="Mathew T."/>
            <person name="Ngo R."/>
            <person name="Nguyen L."/>
            <person name="Nguyen N."/>
            <person name="Okwuonu G."/>
            <person name="Ongeri F."/>
            <person name="Pham C."/>
            <person name="Simmons D."/>
            <person name="Wilczek-Boney K."/>
            <person name="Hale W."/>
            <person name="Jakkamsetti A."/>
            <person name="Pham P."/>
            <person name="Ruth R."/>
            <person name="San Lucas F."/>
            <person name="Warren J."/>
            <person name="Zhang J."/>
            <person name="Zhao Z."/>
            <person name="Zhou C."/>
            <person name="Zhu D."/>
            <person name="Lee S."/>
            <person name="Bess C."/>
            <person name="Blankenburg K."/>
            <person name="Forbes L."/>
            <person name="Fu Q."/>
            <person name="Gubbala S."/>
            <person name="Hirani K."/>
            <person name="Jayaseelan J.C."/>
            <person name="Lara F."/>
            <person name="Munidasa M."/>
            <person name="Palculict T."/>
            <person name="Patil S."/>
            <person name="Pu L.-L."/>
            <person name="Saada N."/>
            <person name="Tang L."/>
            <person name="Weissenberger G."/>
            <person name="Zhu Y."/>
            <person name="Hemphill L."/>
            <person name="Shang Y."/>
            <person name="Youmans B."/>
            <person name="Ayvaz T."/>
            <person name="Ross M."/>
            <person name="Santibanez J."/>
            <person name="Aqrawi P."/>
            <person name="Gross S."/>
            <person name="Joshi V."/>
            <person name="Fowler G."/>
            <person name="Nazareth L."/>
            <person name="Reid J."/>
            <person name="Worley K."/>
            <person name="Petrosino J."/>
            <person name="Highlander S."/>
            <person name="Gibbs R."/>
        </authorList>
    </citation>
    <scope>NUCLEOTIDE SEQUENCE [LARGE SCALE GENOMIC DNA]</scope>
    <source>
        <strain evidence="4 5">DSM 10105</strain>
    </source>
</reference>
<organism evidence="4 5">
    <name type="scientific">Parascardovia denticolens DSM 10105 = JCM 12538</name>
    <dbReference type="NCBI Taxonomy" id="864564"/>
    <lineage>
        <taxon>Bacteria</taxon>
        <taxon>Bacillati</taxon>
        <taxon>Actinomycetota</taxon>
        <taxon>Actinomycetes</taxon>
        <taxon>Bifidobacteriales</taxon>
        <taxon>Bifidobacteriaceae</taxon>
        <taxon>Parascardovia</taxon>
    </lineage>
</organism>
<proteinExistence type="predicted"/>
<dbReference type="SMART" id="SM00240">
    <property type="entry name" value="FHA"/>
    <property type="match status" value="1"/>
</dbReference>
<dbReference type="Proteomes" id="UP000004946">
    <property type="component" value="Chromosome"/>
</dbReference>
<dbReference type="SUPFAM" id="SSF49879">
    <property type="entry name" value="SMAD/FHA domain"/>
    <property type="match status" value="1"/>
</dbReference>
<dbReference type="RefSeq" id="WP_006290622.1">
    <property type="nucleotide sequence ID" value="NZ_AP012333.1"/>
</dbReference>
<feature type="region of interest" description="Disordered" evidence="2">
    <location>
        <begin position="209"/>
        <end position="268"/>
    </location>
</feature>
<dbReference type="EMBL" id="AEON01000002">
    <property type="protein sequence ID" value="EFT82586.1"/>
    <property type="molecule type" value="Genomic_DNA"/>
</dbReference>
<feature type="compositionally biased region" description="Low complexity" evidence="2">
    <location>
        <begin position="209"/>
        <end position="252"/>
    </location>
</feature>
<comment type="caution">
    <text evidence="4">The sequence shown here is derived from an EMBL/GenBank/DDBJ whole genome shotgun (WGS) entry which is preliminary data.</text>
</comment>
<dbReference type="PROSITE" id="PS50006">
    <property type="entry name" value="FHA_DOMAIN"/>
    <property type="match status" value="1"/>
</dbReference>
<dbReference type="InterPro" id="IPR000253">
    <property type="entry name" value="FHA_dom"/>
</dbReference>
<dbReference type="CDD" id="cd00060">
    <property type="entry name" value="FHA"/>
    <property type="match status" value="1"/>
</dbReference>
<name>E6K2N2_PARDN</name>
<dbReference type="AlphaFoldDB" id="E6K2N2"/>
<evidence type="ECO:0000259" key="3">
    <source>
        <dbReference type="PROSITE" id="PS50006"/>
    </source>
</evidence>
<dbReference type="Gene3D" id="2.60.200.20">
    <property type="match status" value="1"/>
</dbReference>
<keyword evidence="5" id="KW-1185">Reference proteome</keyword>
<feature type="domain" description="FHA" evidence="3">
    <location>
        <begin position="350"/>
        <end position="401"/>
    </location>
</feature>
<evidence type="ECO:0000313" key="5">
    <source>
        <dbReference type="Proteomes" id="UP000004946"/>
    </source>
</evidence>
<dbReference type="eggNOG" id="COG1716">
    <property type="taxonomic scope" value="Bacteria"/>
</dbReference>
<feature type="compositionally biased region" description="Polar residues" evidence="2">
    <location>
        <begin position="285"/>
        <end position="296"/>
    </location>
</feature>
<sequence length="429" mass="46206">MIKKWRSPVRTLRVTLTGREAFDYEMAEWLRQRPSPLLPDFTYRLKGDSAVLFYDLTGSMKLPSFLKARISLAQYSQIITSIADVTDACTAASVPAECIVWDRKRIFVRPSLSAILYIVLPIRNMAPPKTSANTLMMFLSDPRKVHFPSQGLEGARSDYAGVKQAGLRQDQASASLGVVRDYVRRHPIFSSITMRDWMLQKGVIDRDFAPAPSTSAPSAFPSQPGTAPMAPTPPAATSVTSPTPATPLTSATGNGPTWGRTLPARPTRGIQQSWDPVQAVFSGRAGQTGQISQAHQAGSGAPVVPSPLSSNRFGASLSDASVQAGSPAAVSFFVTRLRDDKTVHLSQKRASIGRSATADIHMGGDPSISRVHAFLEYKGDSMFDLVDNHAPNGTFVNGSRLPSGGRAVLKSGDVFSLSDVEFQIMVAVD</sequence>
<evidence type="ECO:0000256" key="2">
    <source>
        <dbReference type="SAM" id="MobiDB-lite"/>
    </source>
</evidence>
<accession>E6K2N2</accession>
<gene>
    <name evidence="4" type="ORF">HMPREF0620_1271</name>
</gene>
<evidence type="ECO:0000313" key="4">
    <source>
        <dbReference type="EMBL" id="EFT82586.1"/>
    </source>
</evidence>
<keyword evidence="1" id="KW-0597">Phosphoprotein</keyword>
<feature type="region of interest" description="Disordered" evidence="2">
    <location>
        <begin position="284"/>
        <end position="306"/>
    </location>
</feature>
<evidence type="ECO:0000256" key="1">
    <source>
        <dbReference type="ARBA" id="ARBA00022553"/>
    </source>
</evidence>